<evidence type="ECO:0000259" key="1">
    <source>
        <dbReference type="PROSITE" id="PS50943"/>
    </source>
</evidence>
<evidence type="ECO:0000313" key="3">
    <source>
        <dbReference type="Proteomes" id="UP001139179"/>
    </source>
</evidence>
<feature type="domain" description="HTH cro/C1-type" evidence="1">
    <location>
        <begin position="193"/>
        <end position="242"/>
    </location>
</feature>
<dbReference type="EMBL" id="JAMBOL010000033">
    <property type="protein sequence ID" value="MCM3716257.1"/>
    <property type="molecule type" value="Genomic_DNA"/>
</dbReference>
<organism evidence="2 3">
    <name type="scientific">Halalkalibacter oceani</name>
    <dbReference type="NCBI Taxonomy" id="1653776"/>
    <lineage>
        <taxon>Bacteria</taxon>
        <taxon>Bacillati</taxon>
        <taxon>Bacillota</taxon>
        <taxon>Bacilli</taxon>
        <taxon>Bacillales</taxon>
        <taxon>Bacillaceae</taxon>
        <taxon>Halalkalibacter</taxon>
    </lineage>
</organism>
<dbReference type="Proteomes" id="UP001139179">
    <property type="component" value="Unassembled WGS sequence"/>
</dbReference>
<evidence type="ECO:0000313" key="2">
    <source>
        <dbReference type="EMBL" id="MCM3716257.1"/>
    </source>
</evidence>
<dbReference type="Pfam" id="PF13443">
    <property type="entry name" value="HTH_26"/>
    <property type="match status" value="3"/>
</dbReference>
<sequence>MTQTPSLPRKEIELQLEKIMEKKIPGLTIAGLARVTGQRSQNLHHFKTEKPGHDKRLPKETIEKICTYLNCDISELITLKNQKSTHRPPPLNELDPSIQGYRLHCHLEHIAGRRGQSLFQVSKEIEVSYDVLRKMARNLLKRYSVDLIERILGYFNIEIKDLFTLEVDTTKILTSKIKNTYEIYFGLSPLMSRRKISIQQLMDDTGFTYAFINKLMKNEVKRLNIQSLEVLCNYFNVPPTELIKYRVTKKES</sequence>
<keyword evidence="3" id="KW-1185">Reference proteome</keyword>
<gene>
    <name evidence="2" type="ORF">M3202_19625</name>
</gene>
<proteinExistence type="predicted"/>
<dbReference type="PANTHER" id="PTHR37301:SF1">
    <property type="entry name" value="DNA-BINDING PROTEIN"/>
    <property type="match status" value="1"/>
</dbReference>
<name>A0A9X2IRA7_9BACI</name>
<accession>A0A9X2IRA7</accession>
<dbReference type="PROSITE" id="PS50943">
    <property type="entry name" value="HTH_CROC1"/>
    <property type="match status" value="2"/>
</dbReference>
<dbReference type="InterPro" id="IPR001387">
    <property type="entry name" value="Cro/C1-type_HTH"/>
</dbReference>
<dbReference type="Gene3D" id="1.10.260.40">
    <property type="entry name" value="lambda repressor-like DNA-binding domains"/>
    <property type="match status" value="1"/>
</dbReference>
<dbReference type="InterPro" id="IPR010982">
    <property type="entry name" value="Lambda_DNA-bd_dom_sf"/>
</dbReference>
<dbReference type="SMART" id="SM00530">
    <property type="entry name" value="HTH_XRE"/>
    <property type="match status" value="3"/>
</dbReference>
<protein>
    <submittedName>
        <fullName evidence="2">Helix-turn-helix transcriptional regulator</fullName>
    </submittedName>
</protein>
<dbReference type="RefSeq" id="WP_251224928.1">
    <property type="nucleotide sequence ID" value="NZ_JAMBOL010000033.1"/>
</dbReference>
<dbReference type="AlphaFoldDB" id="A0A9X2IRA7"/>
<reference evidence="2" key="1">
    <citation type="submission" date="2022-05" db="EMBL/GenBank/DDBJ databases">
        <title>Comparative Genomics of Spacecraft Associated Microbes.</title>
        <authorList>
            <person name="Tran M.T."/>
            <person name="Wright A."/>
            <person name="Seuylemezian A."/>
            <person name="Eisen J."/>
            <person name="Coil D."/>
        </authorList>
    </citation>
    <scope>NUCLEOTIDE SEQUENCE</scope>
    <source>
        <strain evidence="2">214.1.1</strain>
    </source>
</reference>
<comment type="caution">
    <text evidence="2">The sequence shown here is derived from an EMBL/GenBank/DDBJ whole genome shotgun (WGS) entry which is preliminary data.</text>
</comment>
<dbReference type="SUPFAM" id="SSF47413">
    <property type="entry name" value="lambda repressor-like DNA-binding domains"/>
    <property type="match status" value="2"/>
</dbReference>
<feature type="domain" description="HTH cro/C1-type" evidence="1">
    <location>
        <begin position="60"/>
        <end position="76"/>
    </location>
</feature>
<dbReference type="GO" id="GO:0003677">
    <property type="term" value="F:DNA binding"/>
    <property type="evidence" value="ECO:0007669"/>
    <property type="project" value="InterPro"/>
</dbReference>
<dbReference type="PANTHER" id="PTHR37301">
    <property type="entry name" value="DNA-BINDING PROTEIN-RELATED"/>
    <property type="match status" value="1"/>
</dbReference>